<dbReference type="AlphaFoldDB" id="A0A0A8YZD6"/>
<name>A0A0A8YZD6_ARUDO</name>
<proteinExistence type="predicted"/>
<accession>A0A0A8YZD6</accession>
<reference evidence="1" key="2">
    <citation type="journal article" date="2015" name="Data Brief">
        <title>Shoot transcriptome of the giant reed, Arundo donax.</title>
        <authorList>
            <person name="Barrero R.A."/>
            <person name="Guerrero F.D."/>
            <person name="Moolhuijzen P."/>
            <person name="Goolsby J.A."/>
            <person name="Tidwell J."/>
            <person name="Bellgard S.E."/>
            <person name="Bellgard M.I."/>
        </authorList>
    </citation>
    <scope>NUCLEOTIDE SEQUENCE</scope>
    <source>
        <tissue evidence="1">Shoot tissue taken approximately 20 cm above the soil surface</tissue>
    </source>
</reference>
<protein>
    <submittedName>
        <fullName evidence="1">Uncharacterized protein</fullName>
    </submittedName>
</protein>
<sequence>MAAVVRASVDYCCKPCALAFKMSTFICFNTTFQLIR</sequence>
<dbReference type="EMBL" id="GBRH01265964">
    <property type="protein sequence ID" value="JAD31931.1"/>
    <property type="molecule type" value="Transcribed_RNA"/>
</dbReference>
<organism evidence="1">
    <name type="scientific">Arundo donax</name>
    <name type="common">Giant reed</name>
    <name type="synonym">Donax arundinaceus</name>
    <dbReference type="NCBI Taxonomy" id="35708"/>
    <lineage>
        <taxon>Eukaryota</taxon>
        <taxon>Viridiplantae</taxon>
        <taxon>Streptophyta</taxon>
        <taxon>Embryophyta</taxon>
        <taxon>Tracheophyta</taxon>
        <taxon>Spermatophyta</taxon>
        <taxon>Magnoliopsida</taxon>
        <taxon>Liliopsida</taxon>
        <taxon>Poales</taxon>
        <taxon>Poaceae</taxon>
        <taxon>PACMAD clade</taxon>
        <taxon>Arundinoideae</taxon>
        <taxon>Arundineae</taxon>
        <taxon>Arundo</taxon>
    </lineage>
</organism>
<evidence type="ECO:0000313" key="1">
    <source>
        <dbReference type="EMBL" id="JAD31931.1"/>
    </source>
</evidence>
<reference evidence="1" key="1">
    <citation type="submission" date="2014-09" db="EMBL/GenBank/DDBJ databases">
        <authorList>
            <person name="Magalhaes I.L.F."/>
            <person name="Oliveira U."/>
            <person name="Santos F.R."/>
            <person name="Vidigal T.H.D.A."/>
            <person name="Brescovit A.D."/>
            <person name="Santos A.J."/>
        </authorList>
    </citation>
    <scope>NUCLEOTIDE SEQUENCE</scope>
    <source>
        <tissue evidence="1">Shoot tissue taken approximately 20 cm above the soil surface</tissue>
    </source>
</reference>